<dbReference type="EMBL" id="CP119159">
    <property type="protein sequence ID" value="WEH21059.1"/>
    <property type="molecule type" value="Genomic_DNA"/>
</dbReference>
<proteinExistence type="inferred from homology"/>
<evidence type="ECO:0000313" key="11">
    <source>
        <dbReference type="EMBL" id="PTN77887.1"/>
    </source>
</evidence>
<evidence type="ECO:0000256" key="7">
    <source>
        <dbReference type="ARBA" id="ARBA00023136"/>
    </source>
</evidence>
<feature type="transmembrane region" description="Helical" evidence="8">
    <location>
        <begin position="178"/>
        <end position="198"/>
    </location>
</feature>
<evidence type="ECO:0000313" key="15">
    <source>
        <dbReference type="EMBL" id="WER41449.1"/>
    </source>
</evidence>
<evidence type="ECO:0000313" key="19">
    <source>
        <dbReference type="Proteomes" id="UP000429730"/>
    </source>
</evidence>
<evidence type="ECO:0000256" key="3">
    <source>
        <dbReference type="ARBA" id="ARBA00022448"/>
    </source>
</evidence>
<reference evidence="15 21" key="7">
    <citation type="submission" date="2023-03" db="EMBL/GenBank/DDBJ databases">
        <title>Complete genome sequence of an Enterococcus faecalis urinary isolate.</title>
        <authorList>
            <person name="Brauer A.L."/>
            <person name="Armbruster C.E."/>
        </authorList>
    </citation>
    <scope>NUCLEOTIDE SEQUENCE [LARGE SCALE GENOMIC DNA]</scope>
    <source>
        <strain evidence="15 21">3143</strain>
    </source>
</reference>
<feature type="transmembrane region" description="Helical" evidence="8">
    <location>
        <begin position="278"/>
        <end position="311"/>
    </location>
</feature>
<dbReference type="GeneID" id="60894088"/>
<reference evidence="10 19" key="4">
    <citation type="submission" date="2019-04" db="EMBL/GenBank/DDBJ databases">
        <title>Step-wise assembly of the neonatal virome modulated by breast feeding.</title>
        <authorList>
            <person name="Liang G."/>
            <person name="Bushman F."/>
        </authorList>
    </citation>
    <scope>NUCLEOTIDE SEQUENCE [LARGE SCALE GENOMIC DNA]</scope>
    <source>
        <strain evidence="10 19">E3754</strain>
    </source>
</reference>
<evidence type="ECO:0000313" key="12">
    <source>
        <dbReference type="EMBL" id="ROX34805.1"/>
    </source>
</evidence>
<dbReference type="EMBL" id="JAREWH010000001">
    <property type="protein sequence ID" value="MDN3190938.1"/>
    <property type="molecule type" value="Genomic_DNA"/>
</dbReference>
<reference evidence="9" key="5">
    <citation type="journal article" date="2023" name="Pathogens">
        <title>Prevalence of Enterococcus spp. and the Whole-Genome Characteristics of Enterococcus faecium and Enterococcus faecalis Strains Isolated from Free-Living Birds in Poland.</title>
        <authorList>
            <person name="Kwit R."/>
            <person name="Zajac M."/>
            <person name="Smialowska-Weglinska A."/>
            <person name="Skarzynska M."/>
            <person name="Bomba A."/>
            <person name="Lalak A."/>
            <person name="Skrzypiec E."/>
            <person name="Wojdat D."/>
            <person name="Koza W."/>
            <person name="Mikos-Wojewoda E."/>
            <person name="Pasim P."/>
            <person name="Skora M."/>
            <person name="Polak M."/>
            <person name="Wiacek J."/>
            <person name="Wasyl D."/>
        </authorList>
    </citation>
    <scope>NUCLEOTIDE SEQUENCE</scope>
    <source>
        <strain evidence="9">691B_2</strain>
    </source>
</reference>
<dbReference type="Proteomes" id="UP000281488">
    <property type="component" value="Unassembled WGS sequence"/>
</dbReference>
<reference evidence="13 17" key="2">
    <citation type="submission" date="2018-06" db="EMBL/GenBank/DDBJ databases">
        <authorList>
            <consortium name="Pathogen Informatics"/>
            <person name="Doyle S."/>
        </authorList>
    </citation>
    <scope>NUCLEOTIDE SEQUENCE [LARGE SCALE GENOMIC DNA]</scope>
    <source>
        <strain evidence="13 17">NCTC13379</strain>
    </source>
</reference>
<dbReference type="Proteomes" id="UP001173174">
    <property type="component" value="Unassembled WGS sequence"/>
</dbReference>
<feature type="transmembrane region" description="Helical" evidence="8">
    <location>
        <begin position="34"/>
        <end position="58"/>
    </location>
</feature>
<evidence type="ECO:0000313" key="9">
    <source>
        <dbReference type="EMBL" id="MDN3190938.1"/>
    </source>
</evidence>
<evidence type="ECO:0000256" key="1">
    <source>
        <dbReference type="ARBA" id="ARBA00004651"/>
    </source>
</evidence>
<dbReference type="EMBL" id="WVTJ01000006">
    <property type="protein sequence ID" value="MXS52148.1"/>
    <property type="molecule type" value="Genomic_DNA"/>
</dbReference>
<dbReference type="AlphaFoldDB" id="A0A1G1SCZ2"/>
<dbReference type="InterPro" id="IPR002549">
    <property type="entry name" value="AI-2E-like"/>
</dbReference>
<feature type="transmembrane region" description="Helical" evidence="8">
    <location>
        <begin position="332"/>
        <end position="365"/>
    </location>
</feature>
<protein>
    <submittedName>
        <fullName evidence="11">AI-2E family transporter</fullName>
    </submittedName>
    <submittedName>
        <fullName evidence="13">Pheromone autoinducer 2 transporter</fullName>
    </submittedName>
</protein>
<dbReference type="Proteomes" id="UP001222182">
    <property type="component" value="Chromosome"/>
</dbReference>
<evidence type="ECO:0000256" key="8">
    <source>
        <dbReference type="SAM" id="Phobius"/>
    </source>
</evidence>
<dbReference type="EMBL" id="PZZH01000001">
    <property type="protein sequence ID" value="PTN77887.1"/>
    <property type="molecule type" value="Genomic_DNA"/>
</dbReference>
<sequence length="384" mass="42676">MKKYNVDWNYWVVRFLFVMALIVGYLLITNYQHFVHSVSGLLGILSPFITGFVIAYLLSGSQKKIEGLLERVPLPVVKKAKHGLSVLLLYLIILFIFVLTLNYIVPLLISNLVDLANSLPTFYDHMVQFVMSLEDKGILKTAAIEKYLNSVLKDLSPERFLNQWTQALFSLGTLTKNVSSFFLNAFLTLIISIYALVFKQSILTFVEKAAHKLLSEKVYKQTQTWLNTTNKIFYKFISCQFLDACIIGVSSTILLSILNVKFAVTLGILLGICNMIPYFGSIFASIVAGVITLFTGGVTQAITVLLVLLILQQIDGNIIGPRIMGDALNVNPILIIVSITIGGAYFGVLGMFLAVPVAAIIKIIVSEWLNESKENDKIVDSIES</sequence>
<dbReference type="EMBL" id="RKMZ01000001">
    <property type="protein sequence ID" value="ROX34805.1"/>
    <property type="molecule type" value="Genomic_DNA"/>
</dbReference>
<dbReference type="Pfam" id="PF01594">
    <property type="entry name" value="AI-2E_transport"/>
    <property type="match status" value="1"/>
</dbReference>
<dbReference type="RefSeq" id="WP_002386882.1">
    <property type="nucleotide sequence ID" value="NZ_AP018538.1"/>
</dbReference>
<keyword evidence="6 8" id="KW-1133">Transmembrane helix</keyword>
<dbReference type="OMA" id="NWDNGAN"/>
<name>A0A1G1SCZ2_ENTFL</name>
<dbReference type="Proteomes" id="UP000244140">
    <property type="component" value="Unassembled WGS sequence"/>
</dbReference>
<evidence type="ECO:0000313" key="17">
    <source>
        <dbReference type="Proteomes" id="UP000254396"/>
    </source>
</evidence>
<keyword evidence="3" id="KW-0813">Transport</keyword>
<evidence type="ECO:0000256" key="2">
    <source>
        <dbReference type="ARBA" id="ARBA00009773"/>
    </source>
</evidence>
<keyword evidence="7 8" id="KW-0472">Membrane</keyword>
<evidence type="ECO:0000256" key="4">
    <source>
        <dbReference type="ARBA" id="ARBA00022475"/>
    </source>
</evidence>
<dbReference type="Proteomes" id="UP001221642">
    <property type="component" value="Chromosome"/>
</dbReference>
<keyword evidence="5 8" id="KW-0812">Transmembrane</keyword>
<gene>
    <name evidence="13" type="primary">yhhT_3</name>
    <name evidence="11" type="ORF">DAI13_09020</name>
    <name evidence="12" type="ORF">EGW16_00280</name>
    <name evidence="10" type="ORF">GTI81_05305</name>
    <name evidence="13" type="ORF">NCTC13379_02039</name>
    <name evidence="15" type="ORF">P0083_08800</name>
    <name evidence="14" type="ORF">P0D81_08185</name>
    <name evidence="9" type="ORF">P0E79_00360</name>
</gene>
<feature type="transmembrane region" description="Helical" evidence="8">
    <location>
        <begin position="241"/>
        <end position="272"/>
    </location>
</feature>
<reference evidence="12 18" key="3">
    <citation type="submission" date="2018-10" db="EMBL/GenBank/DDBJ databases">
        <title>Genotypes and phenotypes of Enterococci isolated from broiler chickens.</title>
        <authorList>
            <person name="Muhammad A.R."/>
            <person name="Diarra M.S."/>
        </authorList>
    </citation>
    <scope>NUCLEOTIDE SEQUENCE [LARGE SCALE GENOMIC DNA]</scope>
    <source>
        <strain evidence="12 18">LIT2 A36'</strain>
    </source>
</reference>
<evidence type="ECO:0000256" key="5">
    <source>
        <dbReference type="ARBA" id="ARBA00022692"/>
    </source>
</evidence>
<evidence type="ECO:0000256" key="6">
    <source>
        <dbReference type="ARBA" id="ARBA00022989"/>
    </source>
</evidence>
<accession>A0A1G1SCZ2</accession>
<dbReference type="GO" id="GO:0005886">
    <property type="term" value="C:plasma membrane"/>
    <property type="evidence" value="ECO:0007669"/>
    <property type="project" value="UniProtKB-SubCell"/>
</dbReference>
<evidence type="ECO:0000313" key="21">
    <source>
        <dbReference type="Proteomes" id="UP001222182"/>
    </source>
</evidence>
<dbReference type="eggNOG" id="COG0628">
    <property type="taxonomic scope" value="Bacteria"/>
</dbReference>
<dbReference type="PANTHER" id="PTHR21716">
    <property type="entry name" value="TRANSMEMBRANE PROTEIN"/>
    <property type="match status" value="1"/>
</dbReference>
<comment type="similarity">
    <text evidence="2">Belongs to the autoinducer-2 exporter (AI-2E) (TC 2.A.86) family.</text>
</comment>
<evidence type="ECO:0000313" key="10">
    <source>
        <dbReference type="EMBL" id="MXS52148.1"/>
    </source>
</evidence>
<dbReference type="Proteomes" id="UP000429730">
    <property type="component" value="Unassembled WGS sequence"/>
</dbReference>
<comment type="subcellular location">
    <subcellularLocation>
        <location evidence="1">Cell membrane</location>
        <topology evidence="1">Multi-pass membrane protein</topology>
    </subcellularLocation>
</comment>
<evidence type="ECO:0000313" key="18">
    <source>
        <dbReference type="Proteomes" id="UP000281488"/>
    </source>
</evidence>
<evidence type="ECO:0000313" key="13">
    <source>
        <dbReference type="EMBL" id="STP66275.1"/>
    </source>
</evidence>
<evidence type="ECO:0000313" key="14">
    <source>
        <dbReference type="EMBL" id="WEH21059.1"/>
    </source>
</evidence>
<reference evidence="14 20" key="6">
    <citation type="submission" date="2023-02" db="EMBL/GenBank/DDBJ databases">
        <title>Results of the 2020 Genomic Proficiency Test for the network of European Union Reference Laboratory for Antimicrobial Resistance assessing whole genome sequencing capacities.</title>
        <authorList>
            <person name="Hoffmann M."/>
            <person name="Luo Y."/>
            <person name="Sorensen L.H."/>
            <person name="Pedersen S.K."/>
            <person name="Hendriksen R.S."/>
        </authorList>
    </citation>
    <scope>NUCLEOTIDE SEQUENCE [LARGE SCALE GENOMIC DNA]</scope>
    <source>
        <strain evidence="14 20">GENOMIC22-006</strain>
    </source>
</reference>
<dbReference type="Proteomes" id="UP000254396">
    <property type="component" value="Unassembled WGS sequence"/>
</dbReference>
<feature type="transmembrane region" description="Helical" evidence="8">
    <location>
        <begin position="87"/>
        <end position="109"/>
    </location>
</feature>
<evidence type="ECO:0000313" key="16">
    <source>
        <dbReference type="Proteomes" id="UP000244140"/>
    </source>
</evidence>
<dbReference type="PANTHER" id="PTHR21716:SF53">
    <property type="entry name" value="PERMEASE PERM-RELATED"/>
    <property type="match status" value="1"/>
</dbReference>
<keyword evidence="4" id="KW-1003">Cell membrane</keyword>
<reference evidence="11 16" key="1">
    <citation type="submission" date="2018-04" db="EMBL/GenBank/DDBJ databases">
        <authorList>
            <person name="Van Tyne D."/>
        </authorList>
    </citation>
    <scope>NUCLEOTIDE SEQUENCE [LARGE SCALE GENOMIC DNA]</scope>
    <source>
        <strain evidence="11 16">B2535</strain>
    </source>
</reference>
<dbReference type="GO" id="GO:0055085">
    <property type="term" value="P:transmembrane transport"/>
    <property type="evidence" value="ECO:0007669"/>
    <property type="project" value="TreeGrafter"/>
</dbReference>
<evidence type="ECO:0000313" key="20">
    <source>
        <dbReference type="Proteomes" id="UP001221642"/>
    </source>
</evidence>
<organism evidence="11 16">
    <name type="scientific">Enterococcus faecalis</name>
    <name type="common">Streptococcus faecalis</name>
    <dbReference type="NCBI Taxonomy" id="1351"/>
    <lineage>
        <taxon>Bacteria</taxon>
        <taxon>Bacillati</taxon>
        <taxon>Bacillota</taxon>
        <taxon>Bacilli</taxon>
        <taxon>Lactobacillales</taxon>
        <taxon>Enterococcaceae</taxon>
        <taxon>Enterococcus</taxon>
    </lineage>
</organism>
<dbReference type="EMBL" id="CP119528">
    <property type="protein sequence ID" value="WER41449.1"/>
    <property type="molecule type" value="Genomic_DNA"/>
</dbReference>
<feature type="transmembrane region" description="Helical" evidence="8">
    <location>
        <begin position="12"/>
        <end position="28"/>
    </location>
</feature>
<dbReference type="EMBL" id="UGIX01000001">
    <property type="protein sequence ID" value="STP66275.1"/>
    <property type="molecule type" value="Genomic_DNA"/>
</dbReference>
<reference evidence="9" key="8">
    <citation type="submission" date="2023-03" db="EMBL/GenBank/DDBJ databases">
        <authorList>
            <person name="Zajac M."/>
            <person name="Kwit R."/>
            <person name="Wasyl D."/>
        </authorList>
    </citation>
    <scope>NUCLEOTIDE SEQUENCE</scope>
    <source>
        <strain evidence="9">691B_2</strain>
    </source>
</reference>